<feature type="transmembrane region" description="Helical" evidence="1">
    <location>
        <begin position="102"/>
        <end position="126"/>
    </location>
</feature>
<reference evidence="2 3" key="1">
    <citation type="journal article" date="2010" name="Stand. Genomic Sci.">
        <title>Complete genome sequence of Haliangium ochraceum type strain (SMP-2).</title>
        <authorList>
            <consortium name="US DOE Joint Genome Institute (JGI-PGF)"/>
            <person name="Ivanova N."/>
            <person name="Daum C."/>
            <person name="Lang E."/>
            <person name="Abt B."/>
            <person name="Kopitz M."/>
            <person name="Saunders E."/>
            <person name="Lapidus A."/>
            <person name="Lucas S."/>
            <person name="Glavina Del Rio T."/>
            <person name="Nolan M."/>
            <person name="Tice H."/>
            <person name="Copeland A."/>
            <person name="Cheng J.F."/>
            <person name="Chen F."/>
            <person name="Bruce D."/>
            <person name="Goodwin L."/>
            <person name="Pitluck S."/>
            <person name="Mavromatis K."/>
            <person name="Pati A."/>
            <person name="Mikhailova N."/>
            <person name="Chen A."/>
            <person name="Palaniappan K."/>
            <person name="Land M."/>
            <person name="Hauser L."/>
            <person name="Chang Y.J."/>
            <person name="Jeffries C.D."/>
            <person name="Detter J.C."/>
            <person name="Brettin T."/>
            <person name="Rohde M."/>
            <person name="Goker M."/>
            <person name="Bristow J."/>
            <person name="Markowitz V."/>
            <person name="Eisen J.A."/>
            <person name="Hugenholtz P."/>
            <person name="Kyrpides N.C."/>
            <person name="Klenk H.P."/>
        </authorList>
    </citation>
    <scope>NUCLEOTIDE SEQUENCE [LARGE SCALE GENOMIC DNA]</scope>
    <source>
        <strain evidence="3">DSM 14365 / CIP 107738 / JCM 11303 / AJ 13395 / SMP-2</strain>
    </source>
</reference>
<dbReference type="STRING" id="502025.Hoch_0401"/>
<dbReference type="AlphaFoldDB" id="D0LJ13"/>
<sequence length="214" mass="22653">MLTIYLIALLIGGSLLLVSLFAGGDADADADADFAGGDVDMDMDADIDVDADLDADGDLHGGGFDFGLWLPIASLRFWTFFAAFFGVTGVALTLLDASLGQWPLLAIAVAMGYGCGTAAVAAFRYMDRSQTSSSLSLQDYIGESALVRVSVGPNKVGKVRLEVKGRSVELMAKTEESDAFAVRERAMVYAVDDDGYALLTRVGQADQKKLTRTA</sequence>
<proteinExistence type="predicted"/>
<accession>D0LJ13</accession>
<protein>
    <recommendedName>
        <fullName evidence="4">NfeD-like C-terminal domain-containing protein</fullName>
    </recommendedName>
</protein>
<dbReference type="eggNOG" id="ENOG5032BXX">
    <property type="taxonomic scope" value="Bacteria"/>
</dbReference>
<dbReference type="EMBL" id="CP001804">
    <property type="protein sequence ID" value="ACY13042.1"/>
    <property type="molecule type" value="Genomic_DNA"/>
</dbReference>
<name>D0LJ13_HALO1</name>
<organism evidence="2 3">
    <name type="scientific">Haliangium ochraceum (strain DSM 14365 / JCM 11303 / SMP-2)</name>
    <dbReference type="NCBI Taxonomy" id="502025"/>
    <lineage>
        <taxon>Bacteria</taxon>
        <taxon>Pseudomonadati</taxon>
        <taxon>Myxococcota</taxon>
        <taxon>Polyangia</taxon>
        <taxon>Haliangiales</taxon>
        <taxon>Kofleriaceae</taxon>
        <taxon>Haliangium</taxon>
    </lineage>
</organism>
<dbReference type="HOGENOM" id="CLU_115437_0_0_7"/>
<dbReference type="OrthoDB" id="5516520at2"/>
<dbReference type="KEGG" id="hoh:Hoch_0401"/>
<dbReference type="InterPro" id="IPR012340">
    <property type="entry name" value="NA-bd_OB-fold"/>
</dbReference>
<keyword evidence="1" id="KW-1133">Transmembrane helix</keyword>
<keyword evidence="1" id="KW-0472">Membrane</keyword>
<dbReference type="RefSeq" id="WP_012825669.1">
    <property type="nucleotide sequence ID" value="NC_013440.1"/>
</dbReference>
<evidence type="ECO:0008006" key="4">
    <source>
        <dbReference type="Google" id="ProtNLM"/>
    </source>
</evidence>
<keyword evidence="1" id="KW-0812">Transmembrane</keyword>
<evidence type="ECO:0000313" key="2">
    <source>
        <dbReference type="EMBL" id="ACY13042.1"/>
    </source>
</evidence>
<evidence type="ECO:0000313" key="3">
    <source>
        <dbReference type="Proteomes" id="UP000001880"/>
    </source>
</evidence>
<keyword evidence="3" id="KW-1185">Reference proteome</keyword>
<evidence type="ECO:0000256" key="1">
    <source>
        <dbReference type="SAM" id="Phobius"/>
    </source>
</evidence>
<dbReference type="Gene3D" id="2.40.50.140">
    <property type="entry name" value="Nucleic acid-binding proteins"/>
    <property type="match status" value="1"/>
</dbReference>
<gene>
    <name evidence="2" type="ordered locus">Hoch_0401</name>
</gene>
<dbReference type="Proteomes" id="UP000001880">
    <property type="component" value="Chromosome"/>
</dbReference>
<feature type="transmembrane region" description="Helical" evidence="1">
    <location>
        <begin position="75"/>
        <end position="95"/>
    </location>
</feature>